<dbReference type="RefSeq" id="WP_345503376.1">
    <property type="nucleotide sequence ID" value="NZ_BAABLO010000011.1"/>
</dbReference>
<protein>
    <recommendedName>
        <fullName evidence="2">DUF2231 domain-containing protein</fullName>
    </recommendedName>
</protein>
<feature type="transmembrane region" description="Helical" evidence="1">
    <location>
        <begin position="135"/>
        <end position="156"/>
    </location>
</feature>
<comment type="caution">
    <text evidence="3">The sequence shown here is derived from an EMBL/GenBank/DDBJ whole genome shotgun (WGS) entry which is preliminary data.</text>
</comment>
<feature type="transmembrane region" description="Helical" evidence="1">
    <location>
        <begin position="87"/>
        <end position="104"/>
    </location>
</feature>
<proteinExistence type="predicted"/>
<dbReference type="InterPro" id="IPR019251">
    <property type="entry name" value="DUF2231_TM"/>
</dbReference>
<reference evidence="4" key="1">
    <citation type="journal article" date="2019" name="Int. J. Syst. Evol. Microbiol.">
        <title>The Global Catalogue of Microorganisms (GCM) 10K type strain sequencing project: providing services to taxonomists for standard genome sequencing and annotation.</title>
        <authorList>
            <consortium name="The Broad Institute Genomics Platform"/>
            <consortium name="The Broad Institute Genome Sequencing Center for Infectious Disease"/>
            <person name="Wu L."/>
            <person name="Ma J."/>
        </authorList>
    </citation>
    <scope>NUCLEOTIDE SEQUENCE [LARGE SCALE GENOMIC DNA]</scope>
    <source>
        <strain evidence="4">JCM 18961</strain>
    </source>
</reference>
<keyword evidence="1" id="KW-1133">Transmembrane helix</keyword>
<dbReference type="Proteomes" id="UP001500556">
    <property type="component" value="Unassembled WGS sequence"/>
</dbReference>
<feature type="domain" description="DUF2231" evidence="2">
    <location>
        <begin position="7"/>
        <end position="168"/>
    </location>
</feature>
<sequence>MPSTILGLPLHPLVVHAVVVLVPLAALLLAASAVSPRFRRWALYATPTAAVVGLVLVPIATSSGENLERNVQSTPTLQEHTELGDTLLPFMIVLTVLALAVFVLERRRTVMVSDGPGAARAGARSDAPGRLDSPVLVRAVAVLALVASLATLVQVVRIGHSGANAVWKGTSQSASGSGE</sequence>
<feature type="transmembrane region" description="Helical" evidence="1">
    <location>
        <begin position="13"/>
        <end position="34"/>
    </location>
</feature>
<evidence type="ECO:0000259" key="2">
    <source>
        <dbReference type="Pfam" id="PF09990"/>
    </source>
</evidence>
<evidence type="ECO:0000313" key="3">
    <source>
        <dbReference type="EMBL" id="GAA4724156.1"/>
    </source>
</evidence>
<keyword evidence="1" id="KW-0812">Transmembrane</keyword>
<keyword evidence="4" id="KW-1185">Reference proteome</keyword>
<dbReference type="Pfam" id="PF09990">
    <property type="entry name" value="DUF2231"/>
    <property type="match status" value="1"/>
</dbReference>
<feature type="transmembrane region" description="Helical" evidence="1">
    <location>
        <begin position="41"/>
        <end position="60"/>
    </location>
</feature>
<evidence type="ECO:0000256" key="1">
    <source>
        <dbReference type="SAM" id="Phobius"/>
    </source>
</evidence>
<accession>A0ABP8Y8K3</accession>
<evidence type="ECO:0000313" key="4">
    <source>
        <dbReference type="Proteomes" id="UP001500556"/>
    </source>
</evidence>
<gene>
    <name evidence="3" type="ORF">GCM10025782_22700</name>
</gene>
<organism evidence="3 4">
    <name type="scientific">Pedococcus ginsenosidimutans</name>
    <dbReference type="NCBI Taxonomy" id="490570"/>
    <lineage>
        <taxon>Bacteria</taxon>
        <taxon>Bacillati</taxon>
        <taxon>Actinomycetota</taxon>
        <taxon>Actinomycetes</taxon>
        <taxon>Micrococcales</taxon>
        <taxon>Intrasporangiaceae</taxon>
        <taxon>Pedococcus</taxon>
    </lineage>
</organism>
<dbReference type="EMBL" id="BAABLO010000011">
    <property type="protein sequence ID" value="GAA4724156.1"/>
    <property type="molecule type" value="Genomic_DNA"/>
</dbReference>
<keyword evidence="1" id="KW-0472">Membrane</keyword>
<name>A0ABP8Y8K3_9MICO</name>